<feature type="domain" description="Aminoacyl-transfer RNA synthetases class-II family profile" evidence="9">
    <location>
        <begin position="13"/>
        <end position="305"/>
    </location>
</feature>
<dbReference type="Pfam" id="PF03590">
    <property type="entry name" value="AsnA"/>
    <property type="match status" value="1"/>
</dbReference>
<accession>A0A1T0AVQ0</accession>
<name>A0A1T0AVQ0_9PAST</name>
<reference evidence="10 11" key="1">
    <citation type="submission" date="2017-02" db="EMBL/GenBank/DDBJ databases">
        <title>Draft genome sequence of Haemophilus paracuniculus CCUG 43573 type strain.</title>
        <authorList>
            <person name="Engstrom-Jakobsson H."/>
            <person name="Salva-Serra F."/>
            <person name="Thorell K."/>
            <person name="Gonzales-Siles L."/>
            <person name="Karlsson R."/>
            <person name="Boulund F."/>
            <person name="Engstrand L."/>
            <person name="Kristiansson E."/>
            <person name="Moore E."/>
        </authorList>
    </citation>
    <scope>NUCLEOTIDE SEQUENCE [LARGE SCALE GENOMIC DNA]</scope>
    <source>
        <strain evidence="10 11">CCUG 43573</strain>
    </source>
</reference>
<dbReference type="GO" id="GO:0005524">
    <property type="term" value="F:ATP binding"/>
    <property type="evidence" value="ECO:0007669"/>
    <property type="project" value="UniProtKB-UniRule"/>
</dbReference>
<dbReference type="UniPathway" id="UPA00134">
    <property type="reaction ID" value="UER00194"/>
</dbReference>
<dbReference type="STRING" id="734.B0187_00030"/>
<gene>
    <name evidence="7" type="primary">asnA</name>
    <name evidence="10" type="ORF">B0187_00030</name>
</gene>
<keyword evidence="5 7" id="KW-0067">ATP-binding</keyword>
<sequence>MQKSFILQQNEISFVKNTFTQNLIEQLGIIEVQGPILCEVGNGMQDNLSGTEKAVQVKVKCIPNALYEVVHSLAKWKRHTLARFGFQEGEGLFVHMKALRPDEDSLDPTHSIFVDQWDWEKVIPAGRRNLAYLKETVNSIYKAIRLTELAVEARFDIPSVLPKEITFVHSEDLVKRYPDLTSKERENAICKEHGAVFLIGIGGKLSDGKPHDGRAPDYDDWTTVSEGDYKGLNGDILVWNEQLGTAFELSSMGIRVDETALRLQVEIAGTQDRLEMDWHKDLLAGRLPLSIGGGIGQSRMAMFLLRKKHIGEVQSSVWTKETREQFEHIL</sequence>
<keyword evidence="1 7" id="KW-0963">Cytoplasm</keyword>
<evidence type="ECO:0000256" key="5">
    <source>
        <dbReference type="ARBA" id="ARBA00022840"/>
    </source>
</evidence>
<dbReference type="OrthoDB" id="3185462at2"/>
<evidence type="ECO:0000313" key="11">
    <source>
        <dbReference type="Proteomes" id="UP000190867"/>
    </source>
</evidence>
<keyword evidence="6 7" id="KW-0061">Asparagine biosynthesis</keyword>
<evidence type="ECO:0000256" key="6">
    <source>
        <dbReference type="ARBA" id="ARBA00022888"/>
    </source>
</evidence>
<evidence type="ECO:0000256" key="8">
    <source>
        <dbReference type="NCBIfam" id="TIGR00669"/>
    </source>
</evidence>
<evidence type="ECO:0000256" key="1">
    <source>
        <dbReference type="ARBA" id="ARBA00022490"/>
    </source>
</evidence>
<evidence type="ECO:0000256" key="7">
    <source>
        <dbReference type="HAMAP-Rule" id="MF_00555"/>
    </source>
</evidence>
<protein>
    <recommendedName>
        <fullName evidence="7 8">Aspartate--ammonia ligase</fullName>
        <ecNumber evidence="7 8">6.3.1.1</ecNumber>
    </recommendedName>
    <alternativeName>
        <fullName evidence="7">Asparagine synthetase A</fullName>
    </alternativeName>
</protein>
<evidence type="ECO:0000256" key="2">
    <source>
        <dbReference type="ARBA" id="ARBA00022598"/>
    </source>
</evidence>
<dbReference type="SUPFAM" id="SSF55681">
    <property type="entry name" value="Class II aaRS and biotin synthetases"/>
    <property type="match status" value="1"/>
</dbReference>
<evidence type="ECO:0000256" key="4">
    <source>
        <dbReference type="ARBA" id="ARBA00022741"/>
    </source>
</evidence>
<evidence type="ECO:0000256" key="3">
    <source>
        <dbReference type="ARBA" id="ARBA00022605"/>
    </source>
</evidence>
<dbReference type="GO" id="GO:0004071">
    <property type="term" value="F:aspartate-ammonia ligase activity"/>
    <property type="evidence" value="ECO:0007669"/>
    <property type="project" value="UniProtKB-UniRule"/>
</dbReference>
<keyword evidence="4 7" id="KW-0547">Nucleotide-binding</keyword>
<proteinExistence type="inferred from homology"/>
<dbReference type="EMBL" id="MUYA01000001">
    <property type="protein sequence ID" value="OOS00726.1"/>
    <property type="molecule type" value="Genomic_DNA"/>
</dbReference>
<dbReference type="InterPro" id="IPR006195">
    <property type="entry name" value="aa-tRNA-synth_II"/>
</dbReference>
<dbReference type="PANTHER" id="PTHR30073:SF5">
    <property type="entry name" value="ASPARTATE--AMMONIA LIGASE"/>
    <property type="match status" value="1"/>
</dbReference>
<comment type="catalytic activity">
    <reaction evidence="7">
        <text>L-aspartate + NH4(+) + ATP = L-asparagine + AMP + diphosphate + H(+)</text>
        <dbReference type="Rhea" id="RHEA:11372"/>
        <dbReference type="ChEBI" id="CHEBI:15378"/>
        <dbReference type="ChEBI" id="CHEBI:28938"/>
        <dbReference type="ChEBI" id="CHEBI:29991"/>
        <dbReference type="ChEBI" id="CHEBI:30616"/>
        <dbReference type="ChEBI" id="CHEBI:33019"/>
        <dbReference type="ChEBI" id="CHEBI:58048"/>
        <dbReference type="ChEBI" id="CHEBI:456215"/>
        <dbReference type="EC" id="6.3.1.1"/>
    </reaction>
</comment>
<dbReference type="AlphaFoldDB" id="A0A1T0AVQ0"/>
<keyword evidence="3 7" id="KW-0028">Amino-acid biosynthesis</keyword>
<dbReference type="Proteomes" id="UP000190867">
    <property type="component" value="Unassembled WGS sequence"/>
</dbReference>
<dbReference type="GO" id="GO:0005829">
    <property type="term" value="C:cytosol"/>
    <property type="evidence" value="ECO:0007669"/>
    <property type="project" value="TreeGrafter"/>
</dbReference>
<dbReference type="InterPro" id="IPR045864">
    <property type="entry name" value="aa-tRNA-synth_II/BPL/LPL"/>
</dbReference>
<dbReference type="PIRSF" id="PIRSF001555">
    <property type="entry name" value="Asp_ammon_ligase"/>
    <property type="match status" value="1"/>
</dbReference>
<dbReference type="HAMAP" id="MF_00555">
    <property type="entry name" value="AsnA"/>
    <property type="match status" value="1"/>
</dbReference>
<keyword evidence="2 7" id="KW-0436">Ligase</keyword>
<comment type="caution">
    <text evidence="10">The sequence shown here is derived from an EMBL/GenBank/DDBJ whole genome shotgun (WGS) entry which is preliminary data.</text>
</comment>
<comment type="similarity">
    <text evidence="7">Belongs to the class-II aminoacyl-tRNA synthetase family. AsnA subfamily.</text>
</comment>
<dbReference type="PANTHER" id="PTHR30073">
    <property type="entry name" value="ASPARTATE--AMMONIA LIGASE"/>
    <property type="match status" value="1"/>
</dbReference>
<comment type="pathway">
    <text evidence="7">Amino-acid biosynthesis; L-asparagine biosynthesis; L-asparagine from L-aspartate (ammonia route): step 1/1.</text>
</comment>
<organism evidence="10 11">
    <name type="scientific">Haemophilus paracuniculus</name>
    <dbReference type="NCBI Taxonomy" id="734"/>
    <lineage>
        <taxon>Bacteria</taxon>
        <taxon>Pseudomonadati</taxon>
        <taxon>Pseudomonadota</taxon>
        <taxon>Gammaproteobacteria</taxon>
        <taxon>Pasteurellales</taxon>
        <taxon>Pasteurellaceae</taxon>
        <taxon>Haemophilus</taxon>
    </lineage>
</organism>
<dbReference type="PROSITE" id="PS50862">
    <property type="entry name" value="AA_TRNA_LIGASE_II"/>
    <property type="match status" value="1"/>
</dbReference>
<dbReference type="Gene3D" id="3.30.930.10">
    <property type="entry name" value="Bira Bifunctional Protein, Domain 2"/>
    <property type="match status" value="1"/>
</dbReference>
<dbReference type="RefSeq" id="WP_078235552.1">
    <property type="nucleotide sequence ID" value="NZ_MUYA01000001.1"/>
</dbReference>
<evidence type="ECO:0000259" key="9">
    <source>
        <dbReference type="PROSITE" id="PS50862"/>
    </source>
</evidence>
<dbReference type="NCBIfam" id="TIGR00669">
    <property type="entry name" value="asnA"/>
    <property type="match status" value="1"/>
</dbReference>
<evidence type="ECO:0000313" key="10">
    <source>
        <dbReference type="EMBL" id="OOS00726.1"/>
    </source>
</evidence>
<dbReference type="GO" id="GO:0070981">
    <property type="term" value="P:L-asparagine biosynthetic process"/>
    <property type="evidence" value="ECO:0007669"/>
    <property type="project" value="UniProtKB-UniRule"/>
</dbReference>
<dbReference type="EC" id="6.3.1.1" evidence="7 8"/>
<dbReference type="InterPro" id="IPR004618">
    <property type="entry name" value="AsnA"/>
</dbReference>
<comment type="subcellular location">
    <subcellularLocation>
        <location evidence="7">Cytoplasm</location>
    </subcellularLocation>
</comment>
<keyword evidence="11" id="KW-1185">Reference proteome</keyword>